<organism evidence="1 2">
    <name type="scientific">Ixodes persulcatus</name>
    <name type="common">Taiga tick</name>
    <dbReference type="NCBI Taxonomy" id="34615"/>
    <lineage>
        <taxon>Eukaryota</taxon>
        <taxon>Metazoa</taxon>
        <taxon>Ecdysozoa</taxon>
        <taxon>Arthropoda</taxon>
        <taxon>Chelicerata</taxon>
        <taxon>Arachnida</taxon>
        <taxon>Acari</taxon>
        <taxon>Parasitiformes</taxon>
        <taxon>Ixodida</taxon>
        <taxon>Ixodoidea</taxon>
        <taxon>Ixodidae</taxon>
        <taxon>Ixodinae</taxon>
        <taxon>Ixodes</taxon>
    </lineage>
</organism>
<comment type="caution">
    <text evidence="1">The sequence shown here is derived from an EMBL/GenBank/DDBJ whole genome shotgun (WGS) entry which is preliminary data.</text>
</comment>
<dbReference type="Proteomes" id="UP000805193">
    <property type="component" value="Unassembled WGS sequence"/>
</dbReference>
<evidence type="ECO:0000313" key="2">
    <source>
        <dbReference type="Proteomes" id="UP000805193"/>
    </source>
</evidence>
<sequence>MTQARTERGMLVEMSAIRCRVNPTRSFFLRKVAKKDRLSQGGQGASSPLRKSLLPPLCSGFPDHRLLLVATLRTAVGGSGDGDTGLRGNAGGGGNVDKGSGASSAGGRGGNRDGHLCCPKCGNPCTHVETFVSSTRFVKCDKCHHFFVVLSDVDTKKTLKEARIGSDKSGAVRKPPPPPKKHQLSTFDNTLAHVQPNMREGDEHVPQVARLLATSRCYRLRQTQKA</sequence>
<dbReference type="EMBL" id="JABSTQ010011507">
    <property type="protein sequence ID" value="KAG0410598.1"/>
    <property type="molecule type" value="Genomic_DNA"/>
</dbReference>
<reference evidence="1 2" key="1">
    <citation type="journal article" date="2020" name="Cell">
        <title>Large-Scale Comparative Analyses of Tick Genomes Elucidate Their Genetic Diversity and Vector Capacities.</title>
        <authorList>
            <consortium name="Tick Genome and Microbiome Consortium (TIGMIC)"/>
            <person name="Jia N."/>
            <person name="Wang J."/>
            <person name="Shi W."/>
            <person name="Du L."/>
            <person name="Sun Y."/>
            <person name="Zhan W."/>
            <person name="Jiang J.F."/>
            <person name="Wang Q."/>
            <person name="Zhang B."/>
            <person name="Ji P."/>
            <person name="Bell-Sakyi L."/>
            <person name="Cui X.M."/>
            <person name="Yuan T.T."/>
            <person name="Jiang B.G."/>
            <person name="Yang W.F."/>
            <person name="Lam T.T."/>
            <person name="Chang Q.C."/>
            <person name="Ding S.J."/>
            <person name="Wang X.J."/>
            <person name="Zhu J.G."/>
            <person name="Ruan X.D."/>
            <person name="Zhao L."/>
            <person name="Wei J.T."/>
            <person name="Ye R.Z."/>
            <person name="Que T.C."/>
            <person name="Du C.H."/>
            <person name="Zhou Y.H."/>
            <person name="Cheng J.X."/>
            <person name="Dai P.F."/>
            <person name="Guo W.B."/>
            <person name="Han X.H."/>
            <person name="Huang E.J."/>
            <person name="Li L.F."/>
            <person name="Wei W."/>
            <person name="Gao Y.C."/>
            <person name="Liu J.Z."/>
            <person name="Shao H.Z."/>
            <person name="Wang X."/>
            <person name="Wang C.C."/>
            <person name="Yang T.C."/>
            <person name="Huo Q.B."/>
            <person name="Li W."/>
            <person name="Chen H.Y."/>
            <person name="Chen S.E."/>
            <person name="Zhou L.G."/>
            <person name="Ni X.B."/>
            <person name="Tian J.H."/>
            <person name="Sheng Y."/>
            <person name="Liu T."/>
            <person name="Pan Y.S."/>
            <person name="Xia L.Y."/>
            <person name="Li J."/>
            <person name="Zhao F."/>
            <person name="Cao W.C."/>
        </authorList>
    </citation>
    <scope>NUCLEOTIDE SEQUENCE [LARGE SCALE GENOMIC DNA]</scope>
    <source>
        <strain evidence="1">Iper-2018</strain>
    </source>
</reference>
<protein>
    <submittedName>
        <fullName evidence="1">Uncharacterized protein</fullName>
    </submittedName>
</protein>
<name>A0AC60NTY6_IXOPE</name>
<keyword evidence="2" id="KW-1185">Reference proteome</keyword>
<proteinExistence type="predicted"/>
<accession>A0AC60NTY6</accession>
<gene>
    <name evidence="1" type="ORF">HPB47_012274</name>
</gene>
<evidence type="ECO:0000313" key="1">
    <source>
        <dbReference type="EMBL" id="KAG0410598.1"/>
    </source>
</evidence>